<feature type="domain" description="Non-haem dioxygenase N-terminal" evidence="5">
    <location>
        <begin position="26"/>
        <end position="152"/>
    </location>
</feature>
<evidence type="ECO:0000259" key="5">
    <source>
        <dbReference type="Pfam" id="PF14226"/>
    </source>
</evidence>
<accession>A0A0G2EBI3</accession>
<evidence type="ECO:0000256" key="3">
    <source>
        <dbReference type="SAM" id="MobiDB-lite"/>
    </source>
</evidence>
<dbReference type="Pfam" id="PF14226">
    <property type="entry name" value="DIOX_N"/>
    <property type="match status" value="1"/>
</dbReference>
<keyword evidence="2" id="KW-0408">Iron</keyword>
<dbReference type="InterPro" id="IPR026992">
    <property type="entry name" value="DIOX_N"/>
</dbReference>
<dbReference type="EMBL" id="LAQI01000109">
    <property type="protein sequence ID" value="KKY19834.1"/>
    <property type="molecule type" value="Genomic_DNA"/>
</dbReference>
<dbReference type="InterPro" id="IPR027443">
    <property type="entry name" value="IPNS-like_sf"/>
</dbReference>
<dbReference type="GO" id="GO:0051213">
    <property type="term" value="F:dioxygenase activity"/>
    <property type="evidence" value="ECO:0007669"/>
    <property type="project" value="UniProtKB-KW"/>
</dbReference>
<proteinExistence type="predicted"/>
<dbReference type="SUPFAM" id="SSF51197">
    <property type="entry name" value="Clavaminate synthase-like"/>
    <property type="match status" value="1"/>
</dbReference>
<evidence type="ECO:0000259" key="4">
    <source>
        <dbReference type="Pfam" id="PF03171"/>
    </source>
</evidence>
<evidence type="ECO:0000256" key="1">
    <source>
        <dbReference type="ARBA" id="ARBA00022723"/>
    </source>
</evidence>
<reference evidence="6 7" key="1">
    <citation type="submission" date="2015-03" db="EMBL/GenBank/DDBJ databases">
        <authorList>
            <person name="Morales-Cruz A."/>
            <person name="Amrine K.C."/>
            <person name="Cantu D."/>
        </authorList>
    </citation>
    <scope>NUCLEOTIDE SEQUENCE [LARGE SCALE GENOMIC DNA]</scope>
    <source>
        <strain evidence="6">DS831</strain>
    </source>
</reference>
<keyword evidence="6" id="KW-0223">Dioxygenase</keyword>
<comment type="caution">
    <text evidence="6">The sequence shown here is derived from an EMBL/GenBank/DDBJ whole genome shotgun (WGS) entry which is preliminary data.</text>
</comment>
<dbReference type="Gene3D" id="2.60.120.330">
    <property type="entry name" value="B-lactam Antibiotic, Isopenicillin N Synthase, Chain"/>
    <property type="match status" value="1"/>
</dbReference>
<keyword evidence="1" id="KW-0479">Metal-binding</keyword>
<evidence type="ECO:0000313" key="6">
    <source>
        <dbReference type="EMBL" id="KKY19834.1"/>
    </source>
</evidence>
<sequence>MAVDETAETRTPDAGAPPPSSSFTAIPTLALRDARSPATKPRFLAALRAALLDVGFLYLDVTGEAALPARLLADAVAEGVGFFAADRLPDAEKRRIEMKNEKSFLGWSRLDNETTAMHADHREQLDLSTPHDLPGPDAPLYYNMRAPNQWPSSQYLPRFRPVFEEYMHAMSGISTFFTSLIAEAIGLPPDAFDRFFDADQQHKLKVIKYPEVSPDVDDDDEIARQGVGPHKDSMLTSYLLQASPHRGLQALNAAGEWIDCPPKPNTLVVAIGQGLEAITQEMDVPEAVRALKRERRDDKVDFAFVKGRWGHLGEATLVNRVRSHPDVGEKWYPGILAKIREQQAENDVARDVHKSS</sequence>
<gene>
    <name evidence="6" type="ORF">UCDDS831_g05119</name>
</gene>
<evidence type="ECO:0000313" key="7">
    <source>
        <dbReference type="Proteomes" id="UP000034182"/>
    </source>
</evidence>
<protein>
    <submittedName>
        <fullName evidence="6">Putative naringenin 3-dioxygenase</fullName>
    </submittedName>
</protein>
<name>A0A0G2EBI3_9PEZI</name>
<evidence type="ECO:0000256" key="2">
    <source>
        <dbReference type="ARBA" id="ARBA00023004"/>
    </source>
</evidence>
<organism evidence="6 7">
    <name type="scientific">Diplodia seriata</name>
    <dbReference type="NCBI Taxonomy" id="420778"/>
    <lineage>
        <taxon>Eukaryota</taxon>
        <taxon>Fungi</taxon>
        <taxon>Dikarya</taxon>
        <taxon>Ascomycota</taxon>
        <taxon>Pezizomycotina</taxon>
        <taxon>Dothideomycetes</taxon>
        <taxon>Dothideomycetes incertae sedis</taxon>
        <taxon>Botryosphaeriales</taxon>
        <taxon>Botryosphaeriaceae</taxon>
        <taxon>Diplodia</taxon>
    </lineage>
</organism>
<feature type="domain" description="Isopenicillin N synthase-like Fe(2+) 2OG dioxygenase" evidence="4">
    <location>
        <begin position="205"/>
        <end position="289"/>
    </location>
</feature>
<reference evidence="6 7" key="2">
    <citation type="submission" date="2015-05" db="EMBL/GenBank/DDBJ databases">
        <title>Distinctive expansion of gene families associated with plant cell wall degradation and secondary metabolism in the genomes of grapevine trunk pathogens.</title>
        <authorList>
            <person name="Lawrence D.P."/>
            <person name="Travadon R."/>
            <person name="Rolshausen P.E."/>
            <person name="Baumgartner K."/>
        </authorList>
    </citation>
    <scope>NUCLEOTIDE SEQUENCE [LARGE SCALE GENOMIC DNA]</scope>
    <source>
        <strain evidence="6">DS831</strain>
    </source>
</reference>
<dbReference type="InterPro" id="IPR050295">
    <property type="entry name" value="Plant_2OG-oxidoreductases"/>
</dbReference>
<feature type="region of interest" description="Disordered" evidence="3">
    <location>
        <begin position="1"/>
        <end position="23"/>
    </location>
</feature>
<dbReference type="PANTHER" id="PTHR47991">
    <property type="entry name" value="OXOGLUTARATE/IRON-DEPENDENT DIOXYGENASE"/>
    <property type="match status" value="1"/>
</dbReference>
<dbReference type="Proteomes" id="UP000034182">
    <property type="component" value="Unassembled WGS sequence"/>
</dbReference>
<dbReference type="Pfam" id="PF03171">
    <property type="entry name" value="2OG-FeII_Oxy"/>
    <property type="match status" value="1"/>
</dbReference>
<keyword evidence="6" id="KW-0560">Oxidoreductase</keyword>
<dbReference type="InterPro" id="IPR044861">
    <property type="entry name" value="IPNS-like_FE2OG_OXY"/>
</dbReference>
<dbReference type="GO" id="GO:0046872">
    <property type="term" value="F:metal ion binding"/>
    <property type="evidence" value="ECO:0007669"/>
    <property type="project" value="UniProtKB-KW"/>
</dbReference>
<dbReference type="AlphaFoldDB" id="A0A0G2EBI3"/>